<accession>A0A9D4UNJ1</accession>
<comment type="caution">
    <text evidence="2">The sequence shown here is derived from an EMBL/GenBank/DDBJ whole genome shotgun (WGS) entry which is preliminary data.</text>
</comment>
<sequence length="124" mass="13050">MVTGIQESCIDACNDPAPCVREVRTFLVTARAMLAEGDDGKARDNEGKDGEKKQSTQAVAGEDEAVASALEPLVLHLRKHSVKVELTALLVDLVEAALEGGHAQAGCSNVLLHLANALEFVGDD</sequence>
<dbReference type="OrthoDB" id="1998688at2759"/>
<feature type="compositionally biased region" description="Basic and acidic residues" evidence="1">
    <location>
        <begin position="38"/>
        <end position="54"/>
    </location>
</feature>
<keyword evidence="3" id="KW-1185">Reference proteome</keyword>
<dbReference type="AlphaFoldDB" id="A0A9D4UNJ1"/>
<gene>
    <name evidence="2" type="ORF">GOP47_0015065</name>
</gene>
<proteinExistence type="predicted"/>
<organism evidence="2 3">
    <name type="scientific">Adiantum capillus-veneris</name>
    <name type="common">Maidenhair fern</name>
    <dbReference type="NCBI Taxonomy" id="13818"/>
    <lineage>
        <taxon>Eukaryota</taxon>
        <taxon>Viridiplantae</taxon>
        <taxon>Streptophyta</taxon>
        <taxon>Embryophyta</taxon>
        <taxon>Tracheophyta</taxon>
        <taxon>Polypodiopsida</taxon>
        <taxon>Polypodiidae</taxon>
        <taxon>Polypodiales</taxon>
        <taxon>Pteridineae</taxon>
        <taxon>Pteridaceae</taxon>
        <taxon>Vittarioideae</taxon>
        <taxon>Adiantum</taxon>
    </lineage>
</organism>
<protein>
    <submittedName>
        <fullName evidence="2">Uncharacterized protein</fullName>
    </submittedName>
</protein>
<evidence type="ECO:0000256" key="1">
    <source>
        <dbReference type="SAM" id="MobiDB-lite"/>
    </source>
</evidence>
<dbReference type="EMBL" id="JABFUD020000014">
    <property type="protein sequence ID" value="KAI5070722.1"/>
    <property type="molecule type" value="Genomic_DNA"/>
</dbReference>
<reference evidence="2" key="1">
    <citation type="submission" date="2021-01" db="EMBL/GenBank/DDBJ databases">
        <title>Adiantum capillus-veneris genome.</title>
        <authorList>
            <person name="Fang Y."/>
            <person name="Liao Q."/>
        </authorList>
    </citation>
    <scope>NUCLEOTIDE SEQUENCE</scope>
    <source>
        <strain evidence="2">H3</strain>
        <tissue evidence="2">Leaf</tissue>
    </source>
</reference>
<name>A0A9D4UNJ1_ADICA</name>
<dbReference type="Proteomes" id="UP000886520">
    <property type="component" value="Chromosome 14"/>
</dbReference>
<evidence type="ECO:0000313" key="2">
    <source>
        <dbReference type="EMBL" id="KAI5070722.1"/>
    </source>
</evidence>
<evidence type="ECO:0000313" key="3">
    <source>
        <dbReference type="Proteomes" id="UP000886520"/>
    </source>
</evidence>
<feature type="region of interest" description="Disordered" evidence="1">
    <location>
        <begin position="37"/>
        <end position="62"/>
    </location>
</feature>